<reference evidence="1 2" key="1">
    <citation type="submission" date="2023-03" db="EMBL/GenBank/DDBJ databases">
        <title>WGS of Gossypium arboreum.</title>
        <authorList>
            <person name="Yu D."/>
        </authorList>
    </citation>
    <scope>NUCLEOTIDE SEQUENCE [LARGE SCALE GENOMIC DNA]</scope>
    <source>
        <tissue evidence="1">Leaf</tissue>
    </source>
</reference>
<proteinExistence type="predicted"/>
<evidence type="ECO:0000313" key="2">
    <source>
        <dbReference type="Proteomes" id="UP001358586"/>
    </source>
</evidence>
<gene>
    <name evidence="1" type="ORF">PVK06_048180</name>
</gene>
<keyword evidence="2" id="KW-1185">Reference proteome</keyword>
<name>A0ABR0MFC4_GOSAR</name>
<organism evidence="1 2">
    <name type="scientific">Gossypium arboreum</name>
    <name type="common">Tree cotton</name>
    <name type="synonym">Gossypium nanking</name>
    <dbReference type="NCBI Taxonomy" id="29729"/>
    <lineage>
        <taxon>Eukaryota</taxon>
        <taxon>Viridiplantae</taxon>
        <taxon>Streptophyta</taxon>
        <taxon>Embryophyta</taxon>
        <taxon>Tracheophyta</taxon>
        <taxon>Spermatophyta</taxon>
        <taxon>Magnoliopsida</taxon>
        <taxon>eudicotyledons</taxon>
        <taxon>Gunneridae</taxon>
        <taxon>Pentapetalae</taxon>
        <taxon>rosids</taxon>
        <taxon>malvids</taxon>
        <taxon>Malvales</taxon>
        <taxon>Malvaceae</taxon>
        <taxon>Malvoideae</taxon>
        <taxon>Gossypium</taxon>
    </lineage>
</organism>
<comment type="caution">
    <text evidence="1">The sequence shown here is derived from an EMBL/GenBank/DDBJ whole genome shotgun (WGS) entry which is preliminary data.</text>
</comment>
<dbReference type="EMBL" id="JARKNE010000013">
    <property type="protein sequence ID" value="KAK5771924.1"/>
    <property type="molecule type" value="Genomic_DNA"/>
</dbReference>
<protein>
    <recommendedName>
        <fullName evidence="3">RNase H type-1 domain-containing protein</fullName>
    </recommendedName>
</protein>
<evidence type="ECO:0000313" key="1">
    <source>
        <dbReference type="EMBL" id="KAK5771924.1"/>
    </source>
</evidence>
<dbReference type="InterPro" id="IPR044730">
    <property type="entry name" value="RNase_H-like_dom_plant"/>
</dbReference>
<dbReference type="CDD" id="cd06222">
    <property type="entry name" value="RNase_H_like"/>
    <property type="match status" value="1"/>
</dbReference>
<accession>A0ABR0MFC4</accession>
<evidence type="ECO:0008006" key="3">
    <source>
        <dbReference type="Google" id="ProtNLM"/>
    </source>
</evidence>
<dbReference type="Proteomes" id="UP001358586">
    <property type="component" value="Chromosome 13"/>
</dbReference>
<sequence length="194" mass="22550">MAWTTNMQPNFWEWLTMVFEQGTDEQCRYFFYAFWLLWYARNQVVHERVYSTGVDLTQKVQNLVAEYEGVRAKKSLLNMVCNQRTKKTLPIINIQFDVAFDSRNYRSKTGLVVWGNTNEYLASKSFIHYDVVSPFATEAYAGLEAVELGIEMGFQEIQIQGDSLTVVKKYQSTTIDYSVIEAIIRDIQAKKLGF</sequence>